<reference evidence="7 8" key="1">
    <citation type="submission" date="2019-07" db="EMBL/GenBank/DDBJ databases">
        <title>Whole genome shotgun sequence of Segetibacter aerophilus NBRC 106135.</title>
        <authorList>
            <person name="Hosoyama A."/>
            <person name="Uohara A."/>
            <person name="Ohji S."/>
            <person name="Ichikawa N."/>
        </authorList>
    </citation>
    <scope>NUCLEOTIDE SEQUENCE [LARGE SCALE GENOMIC DNA]</scope>
    <source>
        <strain evidence="7 8">NBRC 106135</strain>
    </source>
</reference>
<comment type="caution">
    <text evidence="7">The sequence shown here is derived from an EMBL/GenBank/DDBJ whole genome shotgun (WGS) entry which is preliminary data.</text>
</comment>
<comment type="function">
    <text evidence="4">Has an important function as a repair enzyme for proteins that have been inactivated by oxidation. Catalyzes the reversible oxidation-reduction of methionine sulfoxide in proteins to methionine.</text>
</comment>
<proteinExistence type="inferred from homology"/>
<keyword evidence="5" id="KW-0732">Signal</keyword>
<feature type="active site" evidence="4">
    <location>
        <position position="49"/>
    </location>
</feature>
<sequence>MKKIQGSLFVLLIIVTLTSCAQKPKKVAERKLSAKELSKYSQATFAAGCFWHEEALFESIKGVKEAVAGYAGGTINNPTYERSGEGNNAHAETVNVYYDPAVVSYADLLKIYFYGQDPTQVNGQGPDEGPHYRSILFYRNDNEKKMAEDYISSMKKSGQYKAPIAVQLMPFTKFWVAEDYHQDYIDKHPYGGYVMGFSIPEVKKVQKQFPAMIKPERVF</sequence>
<dbReference type="Gene3D" id="3.30.1060.10">
    <property type="entry name" value="Peptide methionine sulphoxide reductase MsrA"/>
    <property type="match status" value="1"/>
</dbReference>
<dbReference type="OrthoDB" id="4174719at2"/>
<evidence type="ECO:0000259" key="6">
    <source>
        <dbReference type="Pfam" id="PF01625"/>
    </source>
</evidence>
<evidence type="ECO:0000256" key="2">
    <source>
        <dbReference type="ARBA" id="ARBA00047806"/>
    </source>
</evidence>
<dbReference type="PANTHER" id="PTHR43774:SF1">
    <property type="entry name" value="PEPTIDE METHIONINE SULFOXIDE REDUCTASE MSRA 2"/>
    <property type="match status" value="1"/>
</dbReference>
<dbReference type="EMBL" id="BJYT01000018">
    <property type="protein sequence ID" value="GEO11277.1"/>
    <property type="molecule type" value="Genomic_DNA"/>
</dbReference>
<accession>A0A512BHH3</accession>
<keyword evidence="8" id="KW-1185">Reference proteome</keyword>
<evidence type="ECO:0000313" key="7">
    <source>
        <dbReference type="EMBL" id="GEO11277.1"/>
    </source>
</evidence>
<feature type="chain" id="PRO_5022068204" description="Peptide methionine sulfoxide reductase MsrA" evidence="5">
    <location>
        <begin position="22"/>
        <end position="219"/>
    </location>
</feature>
<dbReference type="GO" id="GO:0008113">
    <property type="term" value="F:peptide-methionine (S)-S-oxide reductase activity"/>
    <property type="evidence" value="ECO:0007669"/>
    <property type="project" value="UniProtKB-UniRule"/>
</dbReference>
<dbReference type="Proteomes" id="UP000321513">
    <property type="component" value="Unassembled WGS sequence"/>
</dbReference>
<dbReference type="NCBIfam" id="TIGR00401">
    <property type="entry name" value="msrA"/>
    <property type="match status" value="1"/>
</dbReference>
<evidence type="ECO:0000256" key="3">
    <source>
        <dbReference type="ARBA" id="ARBA00048782"/>
    </source>
</evidence>
<dbReference type="InterPro" id="IPR036509">
    <property type="entry name" value="Met_Sox_Rdtase_MsrA_sf"/>
</dbReference>
<dbReference type="Pfam" id="PF01625">
    <property type="entry name" value="PMSR"/>
    <property type="match status" value="1"/>
</dbReference>
<feature type="signal peptide" evidence="5">
    <location>
        <begin position="1"/>
        <end position="21"/>
    </location>
</feature>
<dbReference type="GO" id="GO:0033744">
    <property type="term" value="F:L-methionine:thioredoxin-disulfide S-oxidoreductase activity"/>
    <property type="evidence" value="ECO:0007669"/>
    <property type="project" value="RHEA"/>
</dbReference>
<dbReference type="PANTHER" id="PTHR43774">
    <property type="entry name" value="PEPTIDE METHIONINE SULFOXIDE REDUCTASE"/>
    <property type="match status" value="1"/>
</dbReference>
<comment type="similarity">
    <text evidence="4">Belongs to the MsrA Met sulfoxide reductase family.</text>
</comment>
<organism evidence="7 8">
    <name type="scientific">Segetibacter aerophilus</name>
    <dbReference type="NCBI Taxonomy" id="670293"/>
    <lineage>
        <taxon>Bacteria</taxon>
        <taxon>Pseudomonadati</taxon>
        <taxon>Bacteroidota</taxon>
        <taxon>Chitinophagia</taxon>
        <taxon>Chitinophagales</taxon>
        <taxon>Chitinophagaceae</taxon>
        <taxon>Segetibacter</taxon>
    </lineage>
</organism>
<feature type="domain" description="Peptide methionine sulphoxide reductase MsrA" evidence="6">
    <location>
        <begin position="42"/>
        <end position="193"/>
    </location>
</feature>
<evidence type="ECO:0000256" key="4">
    <source>
        <dbReference type="HAMAP-Rule" id="MF_01401"/>
    </source>
</evidence>
<dbReference type="EC" id="1.8.4.11" evidence="4"/>
<evidence type="ECO:0000256" key="1">
    <source>
        <dbReference type="ARBA" id="ARBA00023002"/>
    </source>
</evidence>
<name>A0A512BHH3_9BACT</name>
<dbReference type="AlphaFoldDB" id="A0A512BHH3"/>
<dbReference type="RefSeq" id="WP_147205387.1">
    <property type="nucleotide sequence ID" value="NZ_BJYT01000018.1"/>
</dbReference>
<evidence type="ECO:0000313" key="8">
    <source>
        <dbReference type="Proteomes" id="UP000321513"/>
    </source>
</evidence>
<gene>
    <name evidence="4" type="primary">msrA</name>
    <name evidence="7" type="ORF">SAE01_37730</name>
</gene>
<comment type="catalytic activity">
    <reaction evidence="3 4">
        <text>[thioredoxin]-disulfide + L-methionine + H2O = L-methionine (S)-S-oxide + [thioredoxin]-dithiol</text>
        <dbReference type="Rhea" id="RHEA:19993"/>
        <dbReference type="Rhea" id="RHEA-COMP:10698"/>
        <dbReference type="Rhea" id="RHEA-COMP:10700"/>
        <dbReference type="ChEBI" id="CHEBI:15377"/>
        <dbReference type="ChEBI" id="CHEBI:29950"/>
        <dbReference type="ChEBI" id="CHEBI:50058"/>
        <dbReference type="ChEBI" id="CHEBI:57844"/>
        <dbReference type="ChEBI" id="CHEBI:58772"/>
        <dbReference type="EC" id="1.8.4.11"/>
    </reaction>
</comment>
<keyword evidence="1 4" id="KW-0560">Oxidoreductase</keyword>
<dbReference type="HAMAP" id="MF_01401">
    <property type="entry name" value="MsrA"/>
    <property type="match status" value="1"/>
</dbReference>
<dbReference type="InterPro" id="IPR002569">
    <property type="entry name" value="Met_Sox_Rdtase_MsrA_dom"/>
</dbReference>
<comment type="catalytic activity">
    <reaction evidence="2 4">
        <text>L-methionyl-[protein] + [thioredoxin]-disulfide + H2O = L-methionyl-(S)-S-oxide-[protein] + [thioredoxin]-dithiol</text>
        <dbReference type="Rhea" id="RHEA:14217"/>
        <dbReference type="Rhea" id="RHEA-COMP:10698"/>
        <dbReference type="Rhea" id="RHEA-COMP:10700"/>
        <dbReference type="Rhea" id="RHEA-COMP:12313"/>
        <dbReference type="Rhea" id="RHEA-COMP:12315"/>
        <dbReference type="ChEBI" id="CHEBI:15377"/>
        <dbReference type="ChEBI" id="CHEBI:16044"/>
        <dbReference type="ChEBI" id="CHEBI:29950"/>
        <dbReference type="ChEBI" id="CHEBI:44120"/>
        <dbReference type="ChEBI" id="CHEBI:50058"/>
        <dbReference type="EC" id="1.8.4.11"/>
    </reaction>
</comment>
<evidence type="ECO:0000256" key="5">
    <source>
        <dbReference type="SAM" id="SignalP"/>
    </source>
</evidence>
<protein>
    <recommendedName>
        <fullName evidence="4">Peptide methionine sulfoxide reductase MsrA</fullName>
        <shortName evidence="4">Protein-methionine-S-oxide reductase</shortName>
        <ecNumber evidence="4">1.8.4.11</ecNumber>
    </recommendedName>
    <alternativeName>
        <fullName evidence="4">Peptide-methionine (S)-S-oxide reductase</fullName>
        <shortName evidence="4">Peptide Met(O) reductase</shortName>
    </alternativeName>
</protein>
<dbReference type="SUPFAM" id="SSF55068">
    <property type="entry name" value="Peptide methionine sulfoxide reductase"/>
    <property type="match status" value="1"/>
</dbReference>
<dbReference type="PROSITE" id="PS51257">
    <property type="entry name" value="PROKAR_LIPOPROTEIN"/>
    <property type="match status" value="1"/>
</dbReference>